<feature type="transmembrane region" description="Helical" evidence="9">
    <location>
        <begin position="109"/>
        <end position="133"/>
    </location>
</feature>
<dbReference type="Proteomes" id="UP001209878">
    <property type="component" value="Unassembled WGS sequence"/>
</dbReference>
<comment type="subcellular location">
    <subcellularLocation>
        <location evidence="1">Cell membrane</location>
        <topology evidence="1">Multi-pass membrane protein</topology>
    </subcellularLocation>
</comment>
<protein>
    <recommendedName>
        <fullName evidence="12">Aquaporin</fullName>
    </recommendedName>
</protein>
<evidence type="ECO:0000256" key="4">
    <source>
        <dbReference type="ARBA" id="ARBA00022475"/>
    </source>
</evidence>
<accession>A0AAD9PCJ6</accession>
<gene>
    <name evidence="10" type="ORF">NP493_36g05015</name>
</gene>
<evidence type="ECO:0000313" key="10">
    <source>
        <dbReference type="EMBL" id="KAK2192243.1"/>
    </source>
</evidence>
<dbReference type="GO" id="GO:0015250">
    <property type="term" value="F:water channel activity"/>
    <property type="evidence" value="ECO:0007669"/>
    <property type="project" value="TreeGrafter"/>
</dbReference>
<keyword evidence="7 9" id="KW-0472">Membrane</keyword>
<evidence type="ECO:0000256" key="7">
    <source>
        <dbReference type="ARBA" id="ARBA00023136"/>
    </source>
</evidence>
<dbReference type="AlphaFoldDB" id="A0AAD9PCJ6"/>
<keyword evidence="4" id="KW-1003">Cell membrane</keyword>
<dbReference type="PANTHER" id="PTHR19139">
    <property type="entry name" value="AQUAPORIN TRANSPORTER"/>
    <property type="match status" value="1"/>
</dbReference>
<feature type="transmembrane region" description="Helical" evidence="9">
    <location>
        <begin position="54"/>
        <end position="74"/>
    </location>
</feature>
<keyword evidence="11" id="KW-1185">Reference proteome</keyword>
<keyword evidence="3 8" id="KW-0813">Transport</keyword>
<evidence type="ECO:0008006" key="12">
    <source>
        <dbReference type="Google" id="ProtNLM"/>
    </source>
</evidence>
<dbReference type="GO" id="GO:0005886">
    <property type="term" value="C:plasma membrane"/>
    <property type="evidence" value="ECO:0007669"/>
    <property type="project" value="UniProtKB-SubCell"/>
</dbReference>
<comment type="caution">
    <text evidence="10">The sequence shown here is derived from an EMBL/GenBank/DDBJ whole genome shotgun (WGS) entry which is preliminary data.</text>
</comment>
<dbReference type="Pfam" id="PF00230">
    <property type="entry name" value="MIP"/>
    <property type="match status" value="1"/>
</dbReference>
<dbReference type="PANTHER" id="PTHR19139:SF199">
    <property type="entry name" value="MIP17260P"/>
    <property type="match status" value="1"/>
</dbReference>
<dbReference type="InterPro" id="IPR022357">
    <property type="entry name" value="MIP_CS"/>
</dbReference>
<proteinExistence type="inferred from homology"/>
<name>A0AAD9PCJ6_RIDPI</name>
<evidence type="ECO:0000313" key="11">
    <source>
        <dbReference type="Proteomes" id="UP001209878"/>
    </source>
</evidence>
<evidence type="ECO:0000256" key="2">
    <source>
        <dbReference type="ARBA" id="ARBA00006175"/>
    </source>
</evidence>
<keyword evidence="5 8" id="KW-0812">Transmembrane</keyword>
<evidence type="ECO:0000256" key="1">
    <source>
        <dbReference type="ARBA" id="ARBA00004651"/>
    </source>
</evidence>
<dbReference type="PRINTS" id="PR00783">
    <property type="entry name" value="MINTRINSICP"/>
</dbReference>
<feature type="transmembrane region" description="Helical" evidence="9">
    <location>
        <begin position="217"/>
        <end position="238"/>
    </location>
</feature>
<evidence type="ECO:0000256" key="5">
    <source>
        <dbReference type="ARBA" id="ARBA00022692"/>
    </source>
</evidence>
<evidence type="ECO:0000256" key="6">
    <source>
        <dbReference type="ARBA" id="ARBA00022989"/>
    </source>
</evidence>
<evidence type="ECO:0000256" key="3">
    <source>
        <dbReference type="ARBA" id="ARBA00022448"/>
    </source>
</evidence>
<dbReference type="PROSITE" id="PS00221">
    <property type="entry name" value="MIP"/>
    <property type="match status" value="1"/>
</dbReference>
<reference evidence="10" key="1">
    <citation type="journal article" date="2023" name="Mol. Biol. Evol.">
        <title>Third-Generation Sequencing Reveals the Adaptive Role of the Epigenome in Three Deep-Sea Polychaetes.</title>
        <authorList>
            <person name="Perez M."/>
            <person name="Aroh O."/>
            <person name="Sun Y."/>
            <person name="Lan Y."/>
            <person name="Juniper S.K."/>
            <person name="Young C.R."/>
            <person name="Angers B."/>
            <person name="Qian P.Y."/>
        </authorList>
    </citation>
    <scope>NUCLEOTIDE SEQUENCE</scope>
    <source>
        <strain evidence="10">R07B-5</strain>
    </source>
</reference>
<feature type="transmembrane region" description="Helical" evidence="9">
    <location>
        <begin position="145"/>
        <end position="164"/>
    </location>
</feature>
<dbReference type="InterPro" id="IPR000425">
    <property type="entry name" value="MIP"/>
</dbReference>
<evidence type="ECO:0000256" key="8">
    <source>
        <dbReference type="RuleBase" id="RU000477"/>
    </source>
</evidence>
<dbReference type="InterPro" id="IPR034294">
    <property type="entry name" value="Aquaporin_transptr"/>
</dbReference>
<evidence type="ECO:0000256" key="9">
    <source>
        <dbReference type="SAM" id="Phobius"/>
    </source>
</evidence>
<dbReference type="NCBIfam" id="TIGR00861">
    <property type="entry name" value="MIP"/>
    <property type="match status" value="1"/>
</dbReference>
<organism evidence="10 11">
    <name type="scientific">Ridgeia piscesae</name>
    <name type="common">Tubeworm</name>
    <dbReference type="NCBI Taxonomy" id="27915"/>
    <lineage>
        <taxon>Eukaryota</taxon>
        <taxon>Metazoa</taxon>
        <taxon>Spiralia</taxon>
        <taxon>Lophotrochozoa</taxon>
        <taxon>Annelida</taxon>
        <taxon>Polychaeta</taxon>
        <taxon>Sedentaria</taxon>
        <taxon>Canalipalpata</taxon>
        <taxon>Sabellida</taxon>
        <taxon>Siboglinidae</taxon>
        <taxon>Ridgeia</taxon>
    </lineage>
</organism>
<comment type="similarity">
    <text evidence="2 8">Belongs to the MIP/aquaporin (TC 1.A.8) family.</text>
</comment>
<dbReference type="Gene3D" id="1.20.1080.10">
    <property type="entry name" value="Glycerol uptake facilitator protein"/>
    <property type="match status" value="1"/>
</dbReference>
<dbReference type="EMBL" id="JAODUO010000036">
    <property type="protein sequence ID" value="KAK2192243.1"/>
    <property type="molecule type" value="Genomic_DNA"/>
</dbReference>
<dbReference type="SUPFAM" id="SSF81338">
    <property type="entry name" value="Aquaporin-like"/>
    <property type="match status" value="1"/>
</dbReference>
<sequence>MVWPTSARVVRALGFHEFKRGRFYRDLLSEVVGTMILVFVSCALSAHWEGKHPSIVQISLAAGICIATIVWCLANASGSHINPAISIAFAIAGHITPVRALCYSISQCLGALLAVVFAKALTPATLIGPYFAVNRINPLLTPGQGVGMEAVCTFLLTFTVFATVDQSRHDLHGSGPLAIGFSVLLTHLFGFQYTGSAMNPARSLGPAIVAGKWEHHWVYWVGPIIGSIVGVLFYQYVIAGDATFDKVKAAVFCNDSYVTKSNKKRAVSLKIKRVRRPSLMAHFEDEHYAERNHENDVFYPIKHDDDEKCDHMIETTEMGSNGTAAEA</sequence>
<feature type="transmembrane region" description="Helical" evidence="9">
    <location>
        <begin position="27"/>
        <end position="48"/>
    </location>
</feature>
<dbReference type="InterPro" id="IPR023271">
    <property type="entry name" value="Aquaporin-like"/>
</dbReference>
<dbReference type="CDD" id="cd00333">
    <property type="entry name" value="MIP"/>
    <property type="match status" value="1"/>
</dbReference>
<keyword evidence="6 9" id="KW-1133">Transmembrane helix</keyword>
<feature type="transmembrane region" description="Helical" evidence="9">
    <location>
        <begin position="176"/>
        <end position="197"/>
    </location>
</feature>